<dbReference type="Pfam" id="PF00443">
    <property type="entry name" value="UCH"/>
    <property type="match status" value="1"/>
</dbReference>
<dbReference type="Gene3D" id="3.90.70.10">
    <property type="entry name" value="Cysteine proteinases"/>
    <property type="match status" value="1"/>
</dbReference>
<dbReference type="Proteomes" id="UP000283210">
    <property type="component" value="Chromosome 7"/>
</dbReference>
<evidence type="ECO:0000256" key="1">
    <source>
        <dbReference type="ARBA" id="ARBA00000707"/>
    </source>
</evidence>
<keyword evidence="8" id="KW-1185">Reference proteome</keyword>
<reference evidence="7 8" key="1">
    <citation type="submission" date="2018-11" db="EMBL/GenBank/DDBJ databases">
        <authorList>
            <person name="Lopez-Roques C."/>
            <person name="Donnadieu C."/>
            <person name="Bouchez O."/>
            <person name="Klopp C."/>
            <person name="Cabau C."/>
            <person name="Zahm M."/>
        </authorList>
    </citation>
    <scope>NUCLEOTIDE SEQUENCE [LARGE SCALE GENOMIC DNA]</scope>
    <source>
        <strain evidence="7">RS831</strain>
        <tissue evidence="7">Whole body</tissue>
    </source>
</reference>
<evidence type="ECO:0000256" key="2">
    <source>
        <dbReference type="ARBA" id="ARBA00012759"/>
    </source>
</evidence>
<dbReference type="OrthoDB" id="265776at2759"/>
<proteinExistence type="predicted"/>
<gene>
    <name evidence="7" type="ORF">OJAV_G00062980</name>
</gene>
<dbReference type="InterPro" id="IPR018200">
    <property type="entry name" value="USP_CS"/>
</dbReference>
<evidence type="ECO:0000313" key="7">
    <source>
        <dbReference type="EMBL" id="RVE70254.1"/>
    </source>
</evidence>
<evidence type="ECO:0000259" key="6">
    <source>
        <dbReference type="PROSITE" id="PS50235"/>
    </source>
</evidence>
<dbReference type="InterPro" id="IPR028889">
    <property type="entry name" value="USP"/>
</dbReference>
<evidence type="ECO:0000313" key="8">
    <source>
        <dbReference type="Proteomes" id="UP000283210"/>
    </source>
</evidence>
<dbReference type="SUPFAM" id="SSF54001">
    <property type="entry name" value="Cysteine proteinases"/>
    <property type="match status" value="1"/>
</dbReference>
<keyword evidence="3" id="KW-0378">Hydrolase</keyword>
<reference evidence="7 8" key="2">
    <citation type="submission" date="2019-01" db="EMBL/GenBank/DDBJ databases">
        <title>A chromosome length genome reference of the Java medaka (oryzias javanicus).</title>
        <authorList>
            <person name="Herpin A."/>
            <person name="Takehana Y."/>
            <person name="Naruse K."/>
            <person name="Ansai S."/>
            <person name="Kawaguchi M."/>
        </authorList>
    </citation>
    <scope>NUCLEOTIDE SEQUENCE [LARGE SCALE GENOMIC DNA]</scope>
    <source>
        <strain evidence="7">RS831</strain>
        <tissue evidence="7">Whole body</tissue>
    </source>
</reference>
<dbReference type="EMBL" id="CM012443">
    <property type="protein sequence ID" value="RVE70254.1"/>
    <property type="molecule type" value="Genomic_DNA"/>
</dbReference>
<keyword evidence="5" id="KW-0812">Transmembrane</keyword>
<keyword evidence="5" id="KW-0472">Membrane</keyword>
<comment type="catalytic activity">
    <reaction evidence="1">
        <text>Thiol-dependent hydrolysis of ester, thioester, amide, peptide and isopeptide bonds formed by the C-terminal Gly of ubiquitin (a 76-residue protein attached to proteins as an intracellular targeting signal).</text>
        <dbReference type="EC" id="3.4.19.12"/>
    </reaction>
</comment>
<dbReference type="EC" id="3.4.19.12" evidence="2"/>
<protein>
    <recommendedName>
        <fullName evidence="2">ubiquitinyl hydrolase 1</fullName>
        <ecNumber evidence="2">3.4.19.12</ecNumber>
    </recommendedName>
</protein>
<feature type="transmembrane region" description="Helical" evidence="5">
    <location>
        <begin position="230"/>
        <end position="251"/>
    </location>
</feature>
<dbReference type="InterPro" id="IPR038765">
    <property type="entry name" value="Papain-like_cys_pep_sf"/>
</dbReference>
<feature type="domain" description="USP" evidence="6">
    <location>
        <begin position="1"/>
        <end position="139"/>
    </location>
</feature>
<organism evidence="7 8">
    <name type="scientific">Oryzias javanicus</name>
    <name type="common">Javanese ricefish</name>
    <name type="synonym">Aplocheilus javanicus</name>
    <dbReference type="NCBI Taxonomy" id="123683"/>
    <lineage>
        <taxon>Eukaryota</taxon>
        <taxon>Metazoa</taxon>
        <taxon>Chordata</taxon>
        <taxon>Craniata</taxon>
        <taxon>Vertebrata</taxon>
        <taxon>Euteleostomi</taxon>
        <taxon>Actinopterygii</taxon>
        <taxon>Neopterygii</taxon>
        <taxon>Teleostei</taxon>
        <taxon>Neoteleostei</taxon>
        <taxon>Acanthomorphata</taxon>
        <taxon>Ovalentaria</taxon>
        <taxon>Atherinomorphae</taxon>
        <taxon>Beloniformes</taxon>
        <taxon>Adrianichthyidae</taxon>
        <taxon>Oryziinae</taxon>
        <taxon>Oryzias</taxon>
    </lineage>
</organism>
<dbReference type="PANTHER" id="PTHR21646">
    <property type="entry name" value="UBIQUITIN CARBOXYL-TERMINAL HYDROLASE"/>
    <property type="match status" value="1"/>
</dbReference>
<accession>A0A3S2MZT7</accession>
<evidence type="ECO:0000256" key="5">
    <source>
        <dbReference type="SAM" id="Phobius"/>
    </source>
</evidence>
<evidence type="ECO:0000256" key="3">
    <source>
        <dbReference type="ARBA" id="ARBA00022801"/>
    </source>
</evidence>
<keyword evidence="5" id="KW-1133">Transmembrane helix</keyword>
<dbReference type="GO" id="GO:0004843">
    <property type="term" value="F:cysteine-type deubiquitinase activity"/>
    <property type="evidence" value="ECO:0007669"/>
    <property type="project" value="UniProtKB-EC"/>
</dbReference>
<dbReference type="InterPro" id="IPR050185">
    <property type="entry name" value="Ub_carboxyl-term_hydrolase"/>
</dbReference>
<dbReference type="GO" id="GO:0016579">
    <property type="term" value="P:protein deubiquitination"/>
    <property type="evidence" value="ECO:0007669"/>
    <property type="project" value="InterPro"/>
</dbReference>
<dbReference type="AlphaFoldDB" id="A0A3S2MZT7"/>
<feature type="region of interest" description="Disordered" evidence="4">
    <location>
        <begin position="194"/>
        <end position="222"/>
    </location>
</feature>
<dbReference type="PANTHER" id="PTHR21646:SF74">
    <property type="entry name" value="UBIQUITIN CARBOXYL-TERMINAL HYDROLASE 19"/>
    <property type="match status" value="1"/>
</dbReference>
<name>A0A3S2MZT7_ORYJA</name>
<dbReference type="InterPro" id="IPR001394">
    <property type="entry name" value="Peptidase_C19_UCH"/>
</dbReference>
<dbReference type="PROSITE" id="PS00973">
    <property type="entry name" value="USP_2"/>
    <property type="match status" value="1"/>
</dbReference>
<evidence type="ECO:0000256" key="4">
    <source>
        <dbReference type="SAM" id="MobiDB-lite"/>
    </source>
</evidence>
<dbReference type="PROSITE" id="PS50235">
    <property type="entry name" value="USP_3"/>
    <property type="match status" value="1"/>
</dbReference>
<sequence>MWYCPKCQQHREASKQLLLWRLLNVLIIQLKRFSFRSFIWRDKINDMVDFPVRNLDLSKFCIGQKDDMQQPPIYDLYAVINHYGGMIGGHYTAYARLPSDKNSQRSDVGWRLFDDSTVTMVEESHVVTRYAYVLFYRRRNSPVERPPRFLRPVGADSPSAAGATASQASLIWRELEEEEEEGLDEEPRSLFRSVLRRQRNTAENSRTEGPGRRQRRKRMSDHPDDDCVRYFLLGTLAAVLAVFVNLVYPFLFKAKWS</sequence>